<feature type="compositionally biased region" description="Basic and acidic residues" evidence="1">
    <location>
        <begin position="598"/>
        <end position="607"/>
    </location>
</feature>
<feature type="compositionally biased region" description="Basic and acidic residues" evidence="1">
    <location>
        <begin position="959"/>
        <end position="978"/>
    </location>
</feature>
<dbReference type="InterPro" id="IPR010736">
    <property type="entry name" value="SHIPPO-rpt"/>
</dbReference>
<feature type="compositionally biased region" description="Low complexity" evidence="1">
    <location>
        <begin position="468"/>
        <end position="489"/>
    </location>
</feature>
<dbReference type="Proteomes" id="UP000265515">
    <property type="component" value="Unassembled WGS sequence"/>
</dbReference>
<keyword evidence="3" id="KW-1185">Reference proteome</keyword>
<evidence type="ECO:0000313" key="2">
    <source>
        <dbReference type="EMBL" id="GBG88533.1"/>
    </source>
</evidence>
<reference evidence="2 3" key="1">
    <citation type="journal article" date="2018" name="Cell">
        <title>The Chara Genome: Secondary Complexity and Implications for Plant Terrestrialization.</title>
        <authorList>
            <person name="Nishiyama T."/>
            <person name="Sakayama H."/>
            <person name="Vries J.D."/>
            <person name="Buschmann H."/>
            <person name="Saint-Marcoux D."/>
            <person name="Ullrich K.K."/>
            <person name="Haas F.B."/>
            <person name="Vanderstraeten L."/>
            <person name="Becker D."/>
            <person name="Lang D."/>
            <person name="Vosolsobe S."/>
            <person name="Rombauts S."/>
            <person name="Wilhelmsson P.K.I."/>
            <person name="Janitza P."/>
            <person name="Kern R."/>
            <person name="Heyl A."/>
            <person name="Rumpler F."/>
            <person name="Villalobos L.I.A.C."/>
            <person name="Clay J.M."/>
            <person name="Skokan R."/>
            <person name="Toyoda A."/>
            <person name="Suzuki Y."/>
            <person name="Kagoshima H."/>
            <person name="Schijlen E."/>
            <person name="Tajeshwar N."/>
            <person name="Catarino B."/>
            <person name="Hetherington A.J."/>
            <person name="Saltykova A."/>
            <person name="Bonnot C."/>
            <person name="Breuninger H."/>
            <person name="Symeonidi A."/>
            <person name="Radhakrishnan G.V."/>
            <person name="Van Nieuwerburgh F."/>
            <person name="Deforce D."/>
            <person name="Chang C."/>
            <person name="Karol K.G."/>
            <person name="Hedrich R."/>
            <person name="Ulvskov P."/>
            <person name="Glockner G."/>
            <person name="Delwiche C.F."/>
            <person name="Petrasek J."/>
            <person name="Van de Peer Y."/>
            <person name="Friml J."/>
            <person name="Beilby M."/>
            <person name="Dolan L."/>
            <person name="Kohara Y."/>
            <person name="Sugano S."/>
            <person name="Fujiyama A."/>
            <person name="Delaux P.-M."/>
            <person name="Quint M."/>
            <person name="TheiBen G."/>
            <person name="Hagemann M."/>
            <person name="Harholt J."/>
            <person name="Dunand C."/>
            <person name="Zachgo S."/>
            <person name="Langdale J."/>
            <person name="Maumus F."/>
            <person name="Straeten D.V.D."/>
            <person name="Gould S.B."/>
            <person name="Rensing S.A."/>
        </authorList>
    </citation>
    <scope>NUCLEOTIDE SEQUENCE [LARGE SCALE GENOMIC DNA]</scope>
    <source>
        <strain evidence="2 3">S276</strain>
    </source>
</reference>
<protein>
    <submittedName>
        <fullName evidence="2">Uncharacterized protein</fullName>
    </submittedName>
</protein>
<feature type="region of interest" description="Disordered" evidence="1">
    <location>
        <begin position="507"/>
        <end position="611"/>
    </location>
</feature>
<dbReference type="Pfam" id="PF07004">
    <property type="entry name" value="SHIPPO-rpt"/>
    <property type="match status" value="1"/>
</dbReference>
<dbReference type="AlphaFoldDB" id="A0A388M235"/>
<sequence length="1115" mass="121270">MVSQYSQLERSAVEDMAVATVESVLKGVLNVDTSVSITRDDHYAAAVANRKGQLEAVSNMISITMTITQMVSLLRAISDKMGGALVDIHRASSIVAQAFGKTLLSTSGTMGSNSHRRRRLHGLGMDSFEERIESDGPGMESLTYSDVATASASSVLDLTNIESIVMLMEDMVHFATTEGVLSNADLPGEMIIAISNTTALLNRRLHPATVYSHTSPSQSEGDMGSSAIWAKIGGMVKVSLASRSLLIQDGIWEVVKGTMSVRAYVDKTSPQALDQIINATFLSPTLLRLGNIPLPPSPVSQTPPVIGAPRPPTPPSGDVLNTPPDSTDERTAPTKGSFFTMPIMIGCGAGGVVVISAIVGIAVCVCRRRRKAAQKVKEPTELEIKQAKERRRSSVILAREVNRKLSEQMELRRKSIEYARKLVEQLEESTSQSRRMSRLYPNSKDLTAALEAHKRTELQEKLERVLVESQSRRGSLRESSLSRRSSMQSAGLNTVREISIRQGSRIDEESQLDVQDVDVEVTQQERTRSPGVNRTRRSSSTVTSPDRREGAQGDIKRGHRGQVWPDPQDARNRVDQQPANNSSPQPRESKDNRRRKEKRYEDGDDGRLVPIGPGFVGYTGVGADKPGPGMYNSNFELVVPAPRTTDFAASRLERALYSKMDTGVPGPGSYDVFIDRMGGMSPANRILMIENSEESLLKSGSSKSFLRSPGSVRIDGSAGGGGSSVVGGGSGSFGTQLGVSRWVTKESSFFVSGVPKFKHVVKDTPGPGTYTLSRVFDFAYREQPMSPSACATRPFGTAQSRGYHIDPDKVVSPPTYLITPGPGAYAPKIVEGKEDHIWSTSLGPDETPSVASPFSFTSQRFSNFITFAPGPGSYDVPIVHPRRTVKSFIHLGEPPQAEGTNLRRGFTRICNPGESQGPAFMSTARRVSFTDIAAAAPATASSTARGRKAGVDATAGSPKKKEREKEREPDLEAVDRKGMGNRRRGRRSVMNSPQGLRQRKVVVHYTGRGEELSSVFASDTTRFGTTGTLHGGHAWYSNSGFPCPGTYETPIRWSTKPRPGGPGWIYLFHKLRGAKWWSFPGHHRKDKPPTSARVFVSGAPRLHHHFETDSPGPGR</sequence>
<feature type="region of interest" description="Disordered" evidence="1">
    <location>
        <begin position="297"/>
        <end position="332"/>
    </location>
</feature>
<gene>
    <name evidence="2" type="ORF">CBR_g48003</name>
</gene>
<comment type="caution">
    <text evidence="2">The sequence shown here is derived from an EMBL/GenBank/DDBJ whole genome shotgun (WGS) entry which is preliminary data.</text>
</comment>
<feature type="compositionally biased region" description="Polar residues" evidence="1">
    <location>
        <begin position="575"/>
        <end position="586"/>
    </location>
</feature>
<dbReference type="Gramene" id="GBG88533">
    <property type="protein sequence ID" value="GBG88533"/>
    <property type="gene ID" value="CBR_g48003"/>
</dbReference>
<feature type="region of interest" description="Disordered" evidence="1">
    <location>
        <begin position="936"/>
        <end position="995"/>
    </location>
</feature>
<organism evidence="2 3">
    <name type="scientific">Chara braunii</name>
    <name type="common">Braun's stonewort</name>
    <dbReference type="NCBI Taxonomy" id="69332"/>
    <lineage>
        <taxon>Eukaryota</taxon>
        <taxon>Viridiplantae</taxon>
        <taxon>Streptophyta</taxon>
        <taxon>Charophyceae</taxon>
        <taxon>Charales</taxon>
        <taxon>Characeae</taxon>
        <taxon>Chara</taxon>
    </lineage>
</organism>
<evidence type="ECO:0000313" key="3">
    <source>
        <dbReference type="Proteomes" id="UP000265515"/>
    </source>
</evidence>
<feature type="compositionally biased region" description="Acidic residues" evidence="1">
    <location>
        <begin position="509"/>
        <end position="519"/>
    </location>
</feature>
<evidence type="ECO:0000256" key="1">
    <source>
        <dbReference type="SAM" id="MobiDB-lite"/>
    </source>
</evidence>
<feature type="compositionally biased region" description="Basic and acidic residues" evidence="1">
    <location>
        <begin position="545"/>
        <end position="556"/>
    </location>
</feature>
<accession>A0A388M235</accession>
<name>A0A388M235_CHABU</name>
<proteinExistence type="predicted"/>
<dbReference type="EMBL" id="BFEA01000678">
    <property type="protein sequence ID" value="GBG88533.1"/>
    <property type="molecule type" value="Genomic_DNA"/>
</dbReference>
<feature type="region of interest" description="Disordered" evidence="1">
    <location>
        <begin position="468"/>
        <end position="492"/>
    </location>
</feature>